<evidence type="ECO:0000313" key="1">
    <source>
        <dbReference type="EMBL" id="KXV68160.1"/>
    </source>
</evidence>
<proteinExistence type="predicted"/>
<dbReference type="AlphaFoldDB" id="A0A149UJK6"/>
<sequence>MFGTGAFYGWGERASTRGWERVPHAAQRRPSPLLYADCRNGCHWSGDPLAGPAGAAGEPETYKLFHAGDACVLLRSFMVLLAAGADAGVR</sequence>
<accession>A0A149UJK6</accession>
<dbReference type="PATRIC" id="fig|178901.14.peg.1468"/>
<name>A0A149UJK6_9PROT</name>
<comment type="caution">
    <text evidence="1">The sequence shown here is derived from an EMBL/GenBank/DDBJ whole genome shotgun (WGS) entry which is preliminary data.</text>
</comment>
<evidence type="ECO:0000313" key="2">
    <source>
        <dbReference type="Proteomes" id="UP000075377"/>
    </source>
</evidence>
<gene>
    <name evidence="1" type="ORF">AD951_12630</name>
</gene>
<protein>
    <submittedName>
        <fullName evidence="1">Uncharacterized protein</fullName>
    </submittedName>
</protein>
<organism evidence="1 2">
    <name type="scientific">Acetobacter malorum</name>
    <dbReference type="NCBI Taxonomy" id="178901"/>
    <lineage>
        <taxon>Bacteria</taxon>
        <taxon>Pseudomonadati</taxon>
        <taxon>Pseudomonadota</taxon>
        <taxon>Alphaproteobacteria</taxon>
        <taxon>Acetobacterales</taxon>
        <taxon>Acetobacteraceae</taxon>
        <taxon>Acetobacter</taxon>
    </lineage>
</organism>
<reference evidence="1 2" key="1">
    <citation type="submission" date="2015-06" db="EMBL/GenBank/DDBJ databases">
        <title>Improved classification and identification of acetic acid bacteria using matrix-assisted laser desorption/ionization time-of-flight mass spectrometry; Gluconobacter nephelii and Gluconobacter uchimurae are later heterotypic synonyms of Gluconobacter japonicus and Gluconobacter oxydans, respectively.</title>
        <authorList>
            <person name="Li L."/>
            <person name="Cleenwerck I."/>
            <person name="De Vuyst L."/>
            <person name="Vandamme P."/>
        </authorList>
    </citation>
    <scope>NUCLEOTIDE SEQUENCE [LARGE SCALE GENOMIC DNA]</scope>
    <source>
        <strain evidence="1 2">LMG 1699</strain>
    </source>
</reference>
<dbReference type="EMBL" id="LHZX01000312">
    <property type="protein sequence ID" value="KXV68160.1"/>
    <property type="molecule type" value="Genomic_DNA"/>
</dbReference>
<dbReference type="Proteomes" id="UP000075377">
    <property type="component" value="Unassembled WGS sequence"/>
</dbReference>